<comment type="caution">
    <text evidence="2">The sequence shown here is derived from an EMBL/GenBank/DDBJ whole genome shotgun (WGS) entry which is preliminary data.</text>
</comment>
<evidence type="ECO:0000256" key="1">
    <source>
        <dbReference type="SAM" id="MobiDB-lite"/>
    </source>
</evidence>
<feature type="region of interest" description="Disordered" evidence="1">
    <location>
        <begin position="1"/>
        <end position="25"/>
    </location>
</feature>
<gene>
    <name evidence="2" type="ORF">GCM10010280_54650</name>
</gene>
<reference evidence="2" key="1">
    <citation type="journal article" date="2014" name="Int. J. Syst. Evol. Microbiol.">
        <title>Complete genome sequence of Corynebacterium casei LMG S-19264T (=DSM 44701T), isolated from a smear-ripened cheese.</title>
        <authorList>
            <consortium name="US DOE Joint Genome Institute (JGI-PGF)"/>
            <person name="Walter F."/>
            <person name="Albersmeier A."/>
            <person name="Kalinowski J."/>
            <person name="Ruckert C."/>
        </authorList>
    </citation>
    <scope>NUCLEOTIDE SEQUENCE</scope>
    <source>
        <strain evidence="2">JCM 4403</strain>
    </source>
</reference>
<name>A0A918F1N4_9ACTN</name>
<dbReference type="Proteomes" id="UP000656732">
    <property type="component" value="Unassembled WGS sequence"/>
</dbReference>
<accession>A0A918F1N4</accession>
<reference evidence="2" key="2">
    <citation type="submission" date="2020-09" db="EMBL/GenBank/DDBJ databases">
        <authorList>
            <person name="Sun Q."/>
            <person name="Ohkuma M."/>
        </authorList>
    </citation>
    <scope>NUCLEOTIDE SEQUENCE</scope>
    <source>
        <strain evidence="2">JCM 4403</strain>
    </source>
</reference>
<sequence length="77" mass="7759">MVVSPGRATGARPGSGSPIGTPWPALERVGVSSTLRFETYEDTCRTPGPTRTAAAGVTRTAVAGVIGAAVPPRTLVP</sequence>
<organism evidence="2 3">
    <name type="scientific">Streptomyces pilosus</name>
    <dbReference type="NCBI Taxonomy" id="28893"/>
    <lineage>
        <taxon>Bacteria</taxon>
        <taxon>Bacillati</taxon>
        <taxon>Actinomycetota</taxon>
        <taxon>Actinomycetes</taxon>
        <taxon>Kitasatosporales</taxon>
        <taxon>Streptomycetaceae</taxon>
        <taxon>Streptomyces</taxon>
    </lineage>
</organism>
<evidence type="ECO:0000313" key="2">
    <source>
        <dbReference type="EMBL" id="GGQ99753.1"/>
    </source>
</evidence>
<protein>
    <submittedName>
        <fullName evidence="2">Uncharacterized protein</fullName>
    </submittedName>
</protein>
<keyword evidence="3" id="KW-1185">Reference proteome</keyword>
<dbReference type="EMBL" id="BMTU01000013">
    <property type="protein sequence ID" value="GGQ99753.1"/>
    <property type="molecule type" value="Genomic_DNA"/>
</dbReference>
<proteinExistence type="predicted"/>
<dbReference type="AlphaFoldDB" id="A0A918F1N4"/>
<evidence type="ECO:0000313" key="3">
    <source>
        <dbReference type="Proteomes" id="UP000656732"/>
    </source>
</evidence>